<comment type="caution">
    <text evidence="1">Lacks conserved residue(s) required for the propagation of feature annotation.</text>
</comment>
<dbReference type="PROSITE" id="PS50026">
    <property type="entry name" value="EGF_3"/>
    <property type="match status" value="3"/>
</dbReference>
<evidence type="ECO:0000256" key="1">
    <source>
        <dbReference type="PROSITE-ProRule" id="PRU00076"/>
    </source>
</evidence>
<dbReference type="OrthoDB" id="4405280at2759"/>
<accession>N6SYA5</accession>
<dbReference type="OMA" id="CNCANNS"/>
<dbReference type="Gene3D" id="2.10.25.10">
    <property type="entry name" value="Laminin"/>
    <property type="match status" value="1"/>
</dbReference>
<dbReference type="AlphaFoldDB" id="N6SYA5"/>
<dbReference type="InterPro" id="IPR048407">
    <property type="entry name" value="Dumpy_DPY"/>
</dbReference>
<feature type="non-terminal residue" evidence="2">
    <location>
        <position position="345"/>
    </location>
</feature>
<dbReference type="InterPro" id="IPR000742">
    <property type="entry name" value="EGF"/>
</dbReference>
<dbReference type="SUPFAM" id="SSF90148">
    <property type="entry name" value="DPY module"/>
    <property type="match status" value="3"/>
</dbReference>
<reference evidence="2" key="1">
    <citation type="journal article" date="2013" name="Genome Biol.">
        <title>Draft genome of the mountain pine beetle, Dendroctonus ponderosae Hopkins, a major forest pest.</title>
        <authorList>
            <person name="Keeling C.I."/>
            <person name="Yuen M.M."/>
            <person name="Liao N.Y."/>
            <person name="Docking T.R."/>
            <person name="Chan S.K."/>
            <person name="Taylor G.A."/>
            <person name="Palmquist D.L."/>
            <person name="Jackman S.D."/>
            <person name="Nguyen A."/>
            <person name="Li M."/>
            <person name="Henderson H."/>
            <person name="Janes J.K."/>
            <person name="Zhao Y."/>
            <person name="Pandoh P."/>
            <person name="Moore R."/>
            <person name="Sperling F.A."/>
            <person name="Huber D.P."/>
            <person name="Birol I."/>
            <person name="Jones S.J."/>
            <person name="Bohlmann J."/>
        </authorList>
    </citation>
    <scope>NUCLEOTIDE SEQUENCE</scope>
</reference>
<dbReference type="PANTHER" id="PTHR22963">
    <property type="entry name" value="ENDOGLIN-RELATED"/>
    <property type="match status" value="1"/>
</dbReference>
<dbReference type="SUPFAM" id="SSF57184">
    <property type="entry name" value="Growth factor receptor domain"/>
    <property type="match status" value="1"/>
</dbReference>
<gene>
    <name evidence="2" type="ORF">YQE_00021</name>
</gene>
<evidence type="ECO:0000313" key="2">
    <source>
        <dbReference type="EMBL" id="ENN70168.1"/>
    </source>
</evidence>
<organism evidence="2">
    <name type="scientific">Dendroctonus ponderosae</name>
    <name type="common">Mountain pine beetle</name>
    <dbReference type="NCBI Taxonomy" id="77166"/>
    <lineage>
        <taxon>Eukaryota</taxon>
        <taxon>Metazoa</taxon>
        <taxon>Ecdysozoa</taxon>
        <taxon>Arthropoda</taxon>
        <taxon>Hexapoda</taxon>
        <taxon>Insecta</taxon>
        <taxon>Pterygota</taxon>
        <taxon>Neoptera</taxon>
        <taxon>Endopterygota</taxon>
        <taxon>Coleoptera</taxon>
        <taxon>Polyphaga</taxon>
        <taxon>Cucujiformia</taxon>
        <taxon>Curculionidae</taxon>
        <taxon>Scolytinae</taxon>
        <taxon>Dendroctonus</taxon>
    </lineage>
</organism>
<dbReference type="InterPro" id="IPR009030">
    <property type="entry name" value="Growth_fac_rcpt_cys_sf"/>
</dbReference>
<keyword evidence="1" id="KW-0245">EGF-like domain</keyword>
<sequence>CGENAECHVISHAVSCSCLAEFVGDPFVQCIVKTEPIKPCEPSPCGANAQCRERNGAGACICLPDYQGNPYEGCRPECVLSSDCQPNKACIRNKCADPCPGTCGENAECSVINHVPACSCRAGSTGDAFRLCSPLPVEASTEEPSNPCAPSPCGPNSQCRVVNGQGVCSCLPEYQGAPPSCKPECVVSSECPSNRACHRFKCANPCVGTCGVGARCEVINHNPICSCPTGLTGDPFARCYEQPPEPSPRPAANPCVPSPCGLNSECRDIGGQPSCSCRASYMGVPPNCRPECVVNTDCPSHLACITEKCKDPCLGSCGFNAECRVQNHIPICTCAEGFVGNAFTE</sequence>
<dbReference type="PANTHER" id="PTHR22963:SF39">
    <property type="entry name" value="DUMPY"/>
    <property type="match status" value="1"/>
</dbReference>
<dbReference type="EMBL" id="KB741549">
    <property type="protein sequence ID" value="ENN70168.1"/>
    <property type="molecule type" value="Genomic_DNA"/>
</dbReference>
<dbReference type="SMART" id="SM00181">
    <property type="entry name" value="EGF"/>
    <property type="match status" value="7"/>
</dbReference>
<dbReference type="Pfam" id="PF21164">
    <property type="entry name" value="Dumpy_DPY"/>
    <property type="match status" value="3"/>
</dbReference>
<protein>
    <submittedName>
        <fullName evidence="2">Uncharacterized protein</fullName>
    </submittedName>
</protein>
<feature type="non-terminal residue" evidence="2">
    <location>
        <position position="1"/>
    </location>
</feature>
<name>N6SYA5_DENPD</name>
<dbReference type="HOGENOM" id="CLU_041204_0_0_1"/>
<proteinExistence type="predicted"/>